<dbReference type="Proteomes" id="UP001168821">
    <property type="component" value="Unassembled WGS sequence"/>
</dbReference>
<dbReference type="Gene3D" id="3.30.160.60">
    <property type="entry name" value="Classic Zinc Finger"/>
    <property type="match status" value="2"/>
</dbReference>
<dbReference type="SMART" id="SM00355">
    <property type="entry name" value="ZnF_C2H2"/>
    <property type="match status" value="4"/>
</dbReference>
<comment type="caution">
    <text evidence="10">The sequence shown here is derived from an EMBL/GenBank/DDBJ whole genome shotgun (WGS) entry which is preliminary data.</text>
</comment>
<dbReference type="PANTHER" id="PTHR46179">
    <property type="entry name" value="ZINC FINGER PROTEIN"/>
    <property type="match status" value="1"/>
</dbReference>
<dbReference type="GO" id="GO:0008270">
    <property type="term" value="F:zinc ion binding"/>
    <property type="evidence" value="ECO:0007669"/>
    <property type="project" value="UniProtKB-KW"/>
</dbReference>
<dbReference type="InterPro" id="IPR013087">
    <property type="entry name" value="Znf_C2H2_type"/>
</dbReference>
<evidence type="ECO:0000313" key="11">
    <source>
        <dbReference type="Proteomes" id="UP001168821"/>
    </source>
</evidence>
<keyword evidence="5" id="KW-0805">Transcription regulation</keyword>
<evidence type="ECO:0000259" key="9">
    <source>
        <dbReference type="PROSITE" id="PS50157"/>
    </source>
</evidence>
<gene>
    <name evidence="10" type="ORF">Zmor_008100</name>
</gene>
<dbReference type="PANTHER" id="PTHR46179:SF13">
    <property type="entry name" value="C2H2-TYPE DOMAIN-CONTAINING PROTEIN"/>
    <property type="match status" value="1"/>
</dbReference>
<evidence type="ECO:0000313" key="10">
    <source>
        <dbReference type="EMBL" id="KAJ3663880.1"/>
    </source>
</evidence>
<sequence length="220" mass="25395">MCERSYKNSCSLVRHVTYECQKPPRFQCHKCGHKTHYRLCAFGASLARSASLISNTALLERTELTLAFSGARPRSWSVINAATEPVTNRVSSRTWPISTSCAFKCATCGRGYKVARSLWRHQKYECQKEPSFSCVKCAYKAKHKSSVLKHMISVHPVRYPCPKCCKSYTLKRNLSRHMKVECGKEKNLRCCYCESAYYYKQDLQKHMTKVHSYKFEQEGC</sequence>
<keyword evidence="6" id="KW-0804">Transcription</keyword>
<dbReference type="PROSITE" id="PS50157">
    <property type="entry name" value="ZINC_FINGER_C2H2_2"/>
    <property type="match status" value="2"/>
</dbReference>
<evidence type="ECO:0000256" key="1">
    <source>
        <dbReference type="ARBA" id="ARBA00004123"/>
    </source>
</evidence>
<organism evidence="10 11">
    <name type="scientific">Zophobas morio</name>
    <dbReference type="NCBI Taxonomy" id="2755281"/>
    <lineage>
        <taxon>Eukaryota</taxon>
        <taxon>Metazoa</taxon>
        <taxon>Ecdysozoa</taxon>
        <taxon>Arthropoda</taxon>
        <taxon>Hexapoda</taxon>
        <taxon>Insecta</taxon>
        <taxon>Pterygota</taxon>
        <taxon>Neoptera</taxon>
        <taxon>Endopterygota</taxon>
        <taxon>Coleoptera</taxon>
        <taxon>Polyphaga</taxon>
        <taxon>Cucujiformia</taxon>
        <taxon>Tenebrionidae</taxon>
        <taxon>Zophobas</taxon>
    </lineage>
</organism>
<dbReference type="EMBL" id="JALNTZ010000002">
    <property type="protein sequence ID" value="KAJ3663880.1"/>
    <property type="molecule type" value="Genomic_DNA"/>
</dbReference>
<reference evidence="10" key="1">
    <citation type="journal article" date="2023" name="G3 (Bethesda)">
        <title>Whole genome assemblies of Zophobas morio and Tenebrio molitor.</title>
        <authorList>
            <person name="Kaur S."/>
            <person name="Stinson S.A."/>
            <person name="diCenzo G.C."/>
        </authorList>
    </citation>
    <scope>NUCLEOTIDE SEQUENCE</scope>
    <source>
        <strain evidence="10">QUZm001</strain>
    </source>
</reference>
<evidence type="ECO:0000256" key="4">
    <source>
        <dbReference type="ARBA" id="ARBA00022833"/>
    </source>
</evidence>
<evidence type="ECO:0000256" key="6">
    <source>
        <dbReference type="ARBA" id="ARBA00023163"/>
    </source>
</evidence>
<comment type="subcellular location">
    <subcellularLocation>
        <location evidence="1">Nucleus</location>
    </subcellularLocation>
</comment>
<keyword evidence="11" id="KW-1185">Reference proteome</keyword>
<dbReference type="InterPro" id="IPR036236">
    <property type="entry name" value="Znf_C2H2_sf"/>
</dbReference>
<evidence type="ECO:0000256" key="2">
    <source>
        <dbReference type="ARBA" id="ARBA00022723"/>
    </source>
</evidence>
<keyword evidence="7" id="KW-0539">Nucleus</keyword>
<dbReference type="GO" id="GO:0006357">
    <property type="term" value="P:regulation of transcription by RNA polymerase II"/>
    <property type="evidence" value="ECO:0007669"/>
    <property type="project" value="TreeGrafter"/>
</dbReference>
<dbReference type="GO" id="GO:0005634">
    <property type="term" value="C:nucleus"/>
    <property type="evidence" value="ECO:0007669"/>
    <property type="project" value="UniProtKB-SubCell"/>
</dbReference>
<keyword evidence="4" id="KW-0862">Zinc</keyword>
<name>A0AA38IX18_9CUCU</name>
<keyword evidence="3 8" id="KW-0863">Zinc-finger</keyword>
<dbReference type="SUPFAM" id="SSF57667">
    <property type="entry name" value="beta-beta-alpha zinc fingers"/>
    <property type="match status" value="1"/>
</dbReference>
<dbReference type="InterPro" id="IPR051061">
    <property type="entry name" value="Zinc_finger_trans_reg"/>
</dbReference>
<dbReference type="AlphaFoldDB" id="A0AA38IX18"/>
<feature type="domain" description="C2H2-type" evidence="9">
    <location>
        <begin position="103"/>
        <end position="130"/>
    </location>
</feature>
<evidence type="ECO:0000256" key="3">
    <source>
        <dbReference type="ARBA" id="ARBA00022771"/>
    </source>
</evidence>
<dbReference type="Pfam" id="PF00096">
    <property type="entry name" value="zf-C2H2"/>
    <property type="match status" value="2"/>
</dbReference>
<proteinExistence type="predicted"/>
<keyword evidence="2" id="KW-0479">Metal-binding</keyword>
<evidence type="ECO:0000256" key="5">
    <source>
        <dbReference type="ARBA" id="ARBA00023015"/>
    </source>
</evidence>
<accession>A0AA38IX18</accession>
<protein>
    <recommendedName>
        <fullName evidence="9">C2H2-type domain-containing protein</fullName>
    </recommendedName>
</protein>
<evidence type="ECO:0000256" key="7">
    <source>
        <dbReference type="ARBA" id="ARBA00023242"/>
    </source>
</evidence>
<evidence type="ECO:0000256" key="8">
    <source>
        <dbReference type="PROSITE-ProRule" id="PRU00042"/>
    </source>
</evidence>
<dbReference type="PROSITE" id="PS00028">
    <property type="entry name" value="ZINC_FINGER_C2H2_1"/>
    <property type="match status" value="1"/>
</dbReference>
<feature type="domain" description="C2H2-type" evidence="9">
    <location>
        <begin position="159"/>
        <end position="186"/>
    </location>
</feature>